<evidence type="ECO:0000256" key="3">
    <source>
        <dbReference type="ARBA" id="ARBA00022475"/>
    </source>
</evidence>
<keyword evidence="3" id="KW-1003">Cell membrane</keyword>
<dbReference type="InterPro" id="IPR007353">
    <property type="entry name" value="DUF421"/>
</dbReference>
<dbReference type="RefSeq" id="WP_254152844.1">
    <property type="nucleotide sequence ID" value="NZ_JAHESD010000009.1"/>
</dbReference>
<protein>
    <submittedName>
        <fullName evidence="9">DUF421 domain-containing protein</fullName>
    </submittedName>
</protein>
<accession>A0ABS5VQ15</accession>
<keyword evidence="5 7" id="KW-1133">Transmembrane helix</keyword>
<gene>
    <name evidence="9" type="ORF">KK060_06265</name>
</gene>
<feature type="transmembrane region" description="Helical" evidence="7">
    <location>
        <begin position="56"/>
        <end position="76"/>
    </location>
</feature>
<evidence type="ECO:0000256" key="1">
    <source>
        <dbReference type="ARBA" id="ARBA00004651"/>
    </source>
</evidence>
<dbReference type="Pfam" id="PF04239">
    <property type="entry name" value="DUF421"/>
    <property type="match status" value="1"/>
</dbReference>
<evidence type="ECO:0000313" key="10">
    <source>
        <dbReference type="Proteomes" id="UP000772618"/>
    </source>
</evidence>
<evidence type="ECO:0000256" key="2">
    <source>
        <dbReference type="ARBA" id="ARBA00006448"/>
    </source>
</evidence>
<comment type="subcellular location">
    <subcellularLocation>
        <location evidence="1">Cell membrane</location>
        <topology evidence="1">Multi-pass membrane protein</topology>
    </subcellularLocation>
</comment>
<evidence type="ECO:0000313" key="9">
    <source>
        <dbReference type="EMBL" id="MBT1702874.1"/>
    </source>
</evidence>
<evidence type="ECO:0000256" key="4">
    <source>
        <dbReference type="ARBA" id="ARBA00022692"/>
    </source>
</evidence>
<sequence>MESVIIRSAIVYMFLFVVLRMAGKRTLSEMTTFDLILVLIISEATQQALIDDDHSIMGGMLVILTLVFIDFILAMFSSKFRIFDKIINGVPMFLLENGTLHLDRMKKARVQLEDILEAARKTHGLESIDEIKSAVLEKDGSISVVPKYKDKLLGV</sequence>
<dbReference type="PANTHER" id="PTHR34582">
    <property type="entry name" value="UPF0702 TRANSMEMBRANE PROTEIN YCAP"/>
    <property type="match status" value="1"/>
</dbReference>
<dbReference type="InterPro" id="IPR023090">
    <property type="entry name" value="UPF0702_alpha/beta_dom_sf"/>
</dbReference>
<evidence type="ECO:0000256" key="6">
    <source>
        <dbReference type="ARBA" id="ARBA00023136"/>
    </source>
</evidence>
<organism evidence="9 10">
    <name type="scientific">Chryseosolibacter indicus</name>
    <dbReference type="NCBI Taxonomy" id="2782351"/>
    <lineage>
        <taxon>Bacteria</taxon>
        <taxon>Pseudomonadati</taxon>
        <taxon>Bacteroidota</taxon>
        <taxon>Cytophagia</taxon>
        <taxon>Cytophagales</taxon>
        <taxon>Chryseotaleaceae</taxon>
        <taxon>Chryseosolibacter</taxon>
    </lineage>
</organism>
<comment type="caution">
    <text evidence="9">The sequence shown here is derived from an EMBL/GenBank/DDBJ whole genome shotgun (WGS) entry which is preliminary data.</text>
</comment>
<evidence type="ECO:0000256" key="5">
    <source>
        <dbReference type="ARBA" id="ARBA00022989"/>
    </source>
</evidence>
<feature type="transmembrane region" description="Helical" evidence="7">
    <location>
        <begin position="6"/>
        <end position="23"/>
    </location>
</feature>
<dbReference type="Proteomes" id="UP000772618">
    <property type="component" value="Unassembled WGS sequence"/>
</dbReference>
<feature type="domain" description="YetF C-terminal" evidence="8">
    <location>
        <begin position="79"/>
        <end position="149"/>
    </location>
</feature>
<keyword evidence="10" id="KW-1185">Reference proteome</keyword>
<dbReference type="PANTHER" id="PTHR34582:SF6">
    <property type="entry name" value="UPF0702 TRANSMEMBRANE PROTEIN YCAP"/>
    <property type="match status" value="1"/>
</dbReference>
<evidence type="ECO:0000256" key="7">
    <source>
        <dbReference type="SAM" id="Phobius"/>
    </source>
</evidence>
<comment type="similarity">
    <text evidence="2">Belongs to the UPF0702 family.</text>
</comment>
<keyword evidence="6 7" id="KW-0472">Membrane</keyword>
<name>A0ABS5VQ15_9BACT</name>
<reference evidence="9 10" key="1">
    <citation type="submission" date="2021-05" db="EMBL/GenBank/DDBJ databases">
        <title>A Polyphasic approach of four new species of the genus Ohtaekwangia: Ohtaekwangia histidinii sp. nov., Ohtaekwangia cretensis sp. nov., Ohtaekwangia indiensis sp. nov., Ohtaekwangia reichenbachii sp. nov. from diverse environment.</title>
        <authorList>
            <person name="Octaviana S."/>
        </authorList>
    </citation>
    <scope>NUCLEOTIDE SEQUENCE [LARGE SCALE GENOMIC DNA]</scope>
    <source>
        <strain evidence="9 10">PWU20</strain>
    </source>
</reference>
<keyword evidence="4 7" id="KW-0812">Transmembrane</keyword>
<dbReference type="Gene3D" id="3.30.240.20">
    <property type="entry name" value="bsu07140 like domains"/>
    <property type="match status" value="1"/>
</dbReference>
<dbReference type="EMBL" id="JAHESD010000009">
    <property type="protein sequence ID" value="MBT1702874.1"/>
    <property type="molecule type" value="Genomic_DNA"/>
</dbReference>
<evidence type="ECO:0000259" key="8">
    <source>
        <dbReference type="Pfam" id="PF04239"/>
    </source>
</evidence>
<proteinExistence type="inferred from homology"/>